<evidence type="ECO:0000313" key="1">
    <source>
        <dbReference type="EMBL" id="QJA61336.1"/>
    </source>
</evidence>
<evidence type="ECO:0000313" key="2">
    <source>
        <dbReference type="EMBL" id="QJA82137.1"/>
    </source>
</evidence>
<sequence length="173" mass="17764">MKKLLFIVLALLLGFGVSYAANIPVVVDPSAYPEVWTQEVYNDAGSNLTSGSIVVWDYTDSDMYNIENRKMYVTTTTTVDDIAVAGIVVDPTLYNGEVGTIAIRGPVACKVTGTVTAGLALATSATAGVVGPYSNTGADDGYVGFSIAATTNATLGGGADIGIVFVEPGIAPD</sequence>
<dbReference type="AlphaFoldDB" id="A0A6M3KJD0"/>
<reference evidence="2" key="1">
    <citation type="submission" date="2020-03" db="EMBL/GenBank/DDBJ databases">
        <title>The deep terrestrial virosphere.</title>
        <authorList>
            <person name="Holmfeldt K."/>
            <person name="Nilsson E."/>
            <person name="Simone D."/>
            <person name="Lopez-Fernandez M."/>
            <person name="Wu X."/>
            <person name="de Brujin I."/>
            <person name="Lundin D."/>
            <person name="Andersson A."/>
            <person name="Bertilsson S."/>
            <person name="Dopson M."/>
        </authorList>
    </citation>
    <scope>NUCLEOTIDE SEQUENCE</scope>
    <source>
        <strain evidence="2">MM415A00442</strain>
        <strain evidence="1">MM415B00961</strain>
    </source>
</reference>
<dbReference type="EMBL" id="MT142480">
    <property type="protein sequence ID" value="QJA82137.1"/>
    <property type="molecule type" value="Genomic_DNA"/>
</dbReference>
<gene>
    <name evidence="2" type="ORF">MM415A00442_0020</name>
    <name evidence="1" type="ORF">MM415B00961_0010</name>
</gene>
<proteinExistence type="predicted"/>
<organism evidence="2">
    <name type="scientific">viral metagenome</name>
    <dbReference type="NCBI Taxonomy" id="1070528"/>
    <lineage>
        <taxon>unclassified sequences</taxon>
        <taxon>metagenomes</taxon>
        <taxon>organismal metagenomes</taxon>
    </lineage>
</organism>
<protein>
    <submittedName>
        <fullName evidence="2">Uncharacterized protein</fullName>
    </submittedName>
</protein>
<name>A0A6M3KJD0_9ZZZZ</name>
<accession>A0A6M3KJD0</accession>
<dbReference type="EMBL" id="MT141438">
    <property type="protein sequence ID" value="QJA61336.1"/>
    <property type="molecule type" value="Genomic_DNA"/>
</dbReference>